<reference evidence="1" key="1">
    <citation type="journal article" date="2023" name="Insect Mol. Biol.">
        <title>Genome sequencing provides insights into the evolution of gene families encoding plant cell wall-degrading enzymes in longhorned beetles.</title>
        <authorList>
            <person name="Shin N.R."/>
            <person name="Okamura Y."/>
            <person name="Kirsch R."/>
            <person name="Pauchet Y."/>
        </authorList>
    </citation>
    <scope>NUCLEOTIDE SEQUENCE</scope>
    <source>
        <strain evidence="1">MMC_N1</strain>
    </source>
</reference>
<dbReference type="EMBL" id="JAPWTJ010000019">
    <property type="protein sequence ID" value="KAJ8985160.1"/>
    <property type="molecule type" value="Genomic_DNA"/>
</dbReference>
<sequence>MLLRRVSGLLPPLMSLNIQVNQWATLPFEARMLSISQVTSKEVENLTESVEMQPKKINKSMKAYLERAQEHSNFMKQQREEYQIGKRHLANMMGENPETFTQEDIDNAIEYLFPSGLFEKRARPLMKPPEEVFPQRKAAEFDETGRPFHFLFYTGKPNYYQALHDMVEHINDLYKFEDVMIRKGLKPDPNLELDLSGQQWISKEELEKKLVETLGDKDYNTIISTLERLSNLPYSYRVSDFIIQFRKPLMSQLQGFEVPKPQYDSEGKSIYYDIWKRATGDVTIKSPGTGKITINGQDITYFTDIQPREQKSRRLPDFNDIYSVSPDGKIINSDQICDK</sequence>
<name>A0ABQ9K6M0_9CUCU</name>
<proteinExistence type="predicted"/>
<dbReference type="Proteomes" id="UP001162164">
    <property type="component" value="Unassembled WGS sequence"/>
</dbReference>
<keyword evidence="2" id="KW-1185">Reference proteome</keyword>
<evidence type="ECO:0000313" key="1">
    <source>
        <dbReference type="EMBL" id="KAJ8985160.1"/>
    </source>
</evidence>
<organism evidence="1 2">
    <name type="scientific">Molorchus minor</name>
    <dbReference type="NCBI Taxonomy" id="1323400"/>
    <lineage>
        <taxon>Eukaryota</taxon>
        <taxon>Metazoa</taxon>
        <taxon>Ecdysozoa</taxon>
        <taxon>Arthropoda</taxon>
        <taxon>Hexapoda</taxon>
        <taxon>Insecta</taxon>
        <taxon>Pterygota</taxon>
        <taxon>Neoptera</taxon>
        <taxon>Endopterygota</taxon>
        <taxon>Coleoptera</taxon>
        <taxon>Polyphaga</taxon>
        <taxon>Cucujiformia</taxon>
        <taxon>Chrysomeloidea</taxon>
        <taxon>Cerambycidae</taxon>
        <taxon>Lamiinae</taxon>
        <taxon>Monochamini</taxon>
        <taxon>Molorchus</taxon>
    </lineage>
</organism>
<gene>
    <name evidence="1" type="ORF">NQ317_012812</name>
</gene>
<evidence type="ECO:0000313" key="2">
    <source>
        <dbReference type="Proteomes" id="UP001162164"/>
    </source>
</evidence>
<protein>
    <recommendedName>
        <fullName evidence="3">28S ribosomal protein S9, mitochondrial</fullName>
    </recommendedName>
</protein>
<evidence type="ECO:0008006" key="3">
    <source>
        <dbReference type="Google" id="ProtNLM"/>
    </source>
</evidence>
<accession>A0ABQ9K6M0</accession>
<comment type="caution">
    <text evidence="1">The sequence shown here is derived from an EMBL/GenBank/DDBJ whole genome shotgun (WGS) entry which is preliminary data.</text>
</comment>